<name>A0A918DD45_9RHOB</name>
<reference evidence="2 3" key="1">
    <citation type="journal article" date="2014" name="Int. J. Syst. Evol. Microbiol.">
        <title>Complete genome sequence of Corynebacterium casei LMG S-19264T (=DSM 44701T), isolated from a smear-ripened cheese.</title>
        <authorList>
            <consortium name="US DOE Joint Genome Institute (JGI-PGF)"/>
            <person name="Walter F."/>
            <person name="Albersmeier A."/>
            <person name="Kalinowski J."/>
            <person name="Ruckert C."/>
        </authorList>
    </citation>
    <scope>NUCLEOTIDE SEQUENCE [LARGE SCALE GENOMIC DNA]</scope>
    <source>
        <strain evidence="2 3">CGMCC 1.7029</strain>
    </source>
</reference>
<dbReference type="RefSeq" id="WP_146287517.1">
    <property type="nucleotide sequence ID" value="NZ_BMLP01000005.1"/>
</dbReference>
<organism evidence="2 3">
    <name type="scientific">Gemmobacter aquaticus</name>
    <dbReference type="NCBI Taxonomy" id="490185"/>
    <lineage>
        <taxon>Bacteria</taxon>
        <taxon>Pseudomonadati</taxon>
        <taxon>Pseudomonadota</taxon>
        <taxon>Alphaproteobacteria</taxon>
        <taxon>Rhodobacterales</taxon>
        <taxon>Paracoccaceae</taxon>
        <taxon>Gemmobacter</taxon>
    </lineage>
</organism>
<dbReference type="Pfam" id="PF09898">
    <property type="entry name" value="DUF2125"/>
    <property type="match status" value="1"/>
</dbReference>
<comment type="caution">
    <text evidence="2">The sequence shown here is derived from an EMBL/GenBank/DDBJ whole genome shotgun (WGS) entry which is preliminary data.</text>
</comment>
<evidence type="ECO:0000313" key="2">
    <source>
        <dbReference type="EMBL" id="GGO34856.1"/>
    </source>
</evidence>
<feature type="signal peptide" evidence="1">
    <location>
        <begin position="1"/>
        <end position="23"/>
    </location>
</feature>
<sequence>MTYMKMLCSTAALALVTANVALAEVTPEQVWENWKSLSTAYGQTVTSTSAAREGDVLVVRGLNITSKNADAEATVTIEQLNFADKGDGTVDVTMSETSNMVMRTAAVEDVPATTTTLDVLTPGLLVNASGTAEEMRYQFTGPTITVRLAGIDAPDAPTDLKVEGVVSGMSGDYLVSGAADKTIASTFKADGLSVVIAGTNPEDSSKIDAKVDFAGLSGQSNTATRGDMSDMTAALKAGAAISGSFAYQSASMDVKATDATGTTSLTGINAGGDLNFAMDAMRLAYGGTAREASMTASGPQIPFPQLNLAYKEGAFNLVMPVSKSDTPADFGLLLKLVDLTVSNEVWDMLDPGKQLPRDPVSVVLDASGKAKLLVDLMDETAMTNMVGTPGELHALTLNALQVKAAGAEITGDGALTFDNTDLTTFSGVPAPTGNVNLKAVGLNGLLDKLMAMGLIPEDQMMGARMMLGMFAKMVEGEPDTMTSAVEFKDKHLFVNGMQLQ</sequence>
<feature type="chain" id="PRO_5037401805" description="DUF2125 domain-containing protein" evidence="1">
    <location>
        <begin position="24"/>
        <end position="500"/>
    </location>
</feature>
<dbReference type="AlphaFoldDB" id="A0A918DD45"/>
<dbReference type="EMBL" id="BMLP01000005">
    <property type="protein sequence ID" value="GGO34856.1"/>
    <property type="molecule type" value="Genomic_DNA"/>
</dbReference>
<proteinExistence type="predicted"/>
<accession>A0A918DD45</accession>
<keyword evidence="3" id="KW-1185">Reference proteome</keyword>
<dbReference type="OrthoDB" id="7791409at2"/>
<dbReference type="InterPro" id="IPR018666">
    <property type="entry name" value="DUF2125"/>
</dbReference>
<evidence type="ECO:0008006" key="4">
    <source>
        <dbReference type="Google" id="ProtNLM"/>
    </source>
</evidence>
<gene>
    <name evidence="2" type="ORF">GCM10010991_26240</name>
</gene>
<evidence type="ECO:0000256" key="1">
    <source>
        <dbReference type="SAM" id="SignalP"/>
    </source>
</evidence>
<evidence type="ECO:0000313" key="3">
    <source>
        <dbReference type="Proteomes" id="UP000598196"/>
    </source>
</evidence>
<keyword evidence="1" id="KW-0732">Signal</keyword>
<protein>
    <recommendedName>
        <fullName evidence="4">DUF2125 domain-containing protein</fullName>
    </recommendedName>
</protein>
<dbReference type="Proteomes" id="UP000598196">
    <property type="component" value="Unassembled WGS sequence"/>
</dbReference>